<dbReference type="VEuPathDB" id="TriTrypDB:BSAL_90685"/>
<feature type="transmembrane region" description="Helical" evidence="1">
    <location>
        <begin position="1036"/>
        <end position="1056"/>
    </location>
</feature>
<reference evidence="3" key="1">
    <citation type="submission" date="2015-09" db="EMBL/GenBank/DDBJ databases">
        <authorList>
            <consortium name="Pathogen Informatics"/>
        </authorList>
    </citation>
    <scope>NUCLEOTIDE SEQUENCE [LARGE SCALE GENOMIC DNA]</scope>
    <source>
        <strain evidence="3">Lake Konstanz</strain>
    </source>
</reference>
<keyword evidence="1" id="KW-0472">Membrane</keyword>
<keyword evidence="3" id="KW-1185">Reference proteome</keyword>
<feature type="transmembrane region" description="Helical" evidence="1">
    <location>
        <begin position="1151"/>
        <end position="1173"/>
    </location>
</feature>
<feature type="transmembrane region" description="Helical" evidence="1">
    <location>
        <begin position="1210"/>
        <end position="1230"/>
    </location>
</feature>
<sequence length="1396" mass="150854">MWQITFLFPLLDGGTKLNLFTFFLKWSWNRKKEEPHKCPNAMLQYPQSIVSRHAGLTVASLVTAVLAVCCSAHNVVEAREAIYAPCGKDTNYGPNVSLGATFIIEHCDNSPNGTRVTINLNKASAALLGLSFVIQHSRRVLVLLTSTDPRSSNLSNVLVWIQNVTNDMDNTSTLVNASVFRIADMSFVSDVNITVVDVLHTRDTAFLRVNYVDSIHRLRVHISSVFFSSTYAVMAFDTVTTFIQSSSITLINVSKNFRAGLTSIDSLVNLDSVVAREVNISLLQCRMLGSLPVSRQAAGVRIRGGSRVEHHSVIFISELRAEVEQQASFVSAMQTLSSNLSDVAVRIVNFSSPLTTVSTIVFHAQNAAVQDSFVTVRDVHIMNSANLSLILAFSQTNVIRSKLHAERTSLANAQFSPLLVALVSMEPLGSSVDSTVTIFECNITSSQSSVIYFVAVSVTNTQVAVRSVFAFSQGLPVILSSFPSPARNLSLVVADSYLAGVNPFRFERMQLIGCSIFVVSSSLHATASATFPITFALAQLIRSTVAVVDSEVIGGPSGDVVALLSVTLQHTTVTLDFTALNNCGGIIYASTCFLRNSTLRTKVTNNIEVPQNFPNTLLQLENVNLTTRSTVALWLPARVSWTTSGRSPSNSPAFLFVQVVATVESSIVISGLSNSRPSSLSWPTSSVRITSSNISSNCNITFQSLNINTAIATAAVGSTIIQLAPDQRASLRLVIAKCVFSTEGAVGVSELAFIGVLLPPVANCCTGSVVLTVYQSTFSTTYWSVSDSPSRYFMRVIPSTSDVQRSSQQPFAVLIAADQMFLFGVASFLSVHQNVSNNHPSAVMASVTLRCSWWGRHQFTSPLSPIQTALGGRLVRSAQLLISPVTSDANKSVCPSPGNYNIEYESKTVTTSIQSKSHTDTVGPLPAIIGFDATTPSIQIAAFIAAAGAVTASGSAGDAAIVATLSMMTCAGKASWESNTGIQRLVVSVFYDLGPAASVIGNLALVVFAFGMQWGMVVSCANRHSLLASIIRFPSASWTLFLFLLPGVMFSAVFTLGSEDDMLVGGSAVFFGSATIVVACGVTGGLLYFACVSVWPRCFVSSTSDILCEPHLPWWFMRLFGPWLLPQVMWEPNELKLRYGDFFSSVASTDALWIHSLLQIHGALFSLIAAIPFPQSLCVAQFVLAIVWMCVPIGLMIWRKLQLLRRPPNNSLMLFGNVVVIAVLVVSAILAEGPTSSHDDAATSRDVLGFVLSVIGAMKTTSNLLSAFAEGYAKRRYDAALVARRHVSKRRKKLVDINDSPRNVDLWLESQHVSISDQESTLMLLNNPKLMTPKRALSLASLDAHITLLLRQALCTPYTEADLVEEPARQVRERAQNFALKLLVVRAARGALVAER</sequence>
<feature type="transmembrane region" description="Helical" evidence="1">
    <location>
        <begin position="1068"/>
        <end position="1095"/>
    </location>
</feature>
<gene>
    <name evidence="2" type="ORF">BSAL_90685</name>
</gene>
<feature type="transmembrane region" description="Helical" evidence="1">
    <location>
        <begin position="1179"/>
        <end position="1198"/>
    </location>
</feature>
<feature type="transmembrane region" description="Helical" evidence="1">
    <location>
        <begin position="1250"/>
        <end position="1269"/>
    </location>
</feature>
<proteinExistence type="predicted"/>
<evidence type="ECO:0000313" key="2">
    <source>
        <dbReference type="EMBL" id="CUG85778.1"/>
    </source>
</evidence>
<evidence type="ECO:0000256" key="1">
    <source>
        <dbReference type="SAM" id="Phobius"/>
    </source>
</evidence>
<protein>
    <submittedName>
        <fullName evidence="2">Membrane-associated protein, putative</fullName>
    </submittedName>
</protein>
<dbReference type="EMBL" id="CYKH01001196">
    <property type="protein sequence ID" value="CUG85778.1"/>
    <property type="molecule type" value="Genomic_DNA"/>
</dbReference>
<feature type="transmembrane region" description="Helical" evidence="1">
    <location>
        <begin position="993"/>
        <end position="1016"/>
    </location>
</feature>
<name>A0A0S4J8Q7_BODSA</name>
<keyword evidence="1" id="KW-1133">Transmembrane helix</keyword>
<evidence type="ECO:0000313" key="3">
    <source>
        <dbReference type="Proteomes" id="UP000051952"/>
    </source>
</evidence>
<keyword evidence="1" id="KW-0812">Transmembrane</keyword>
<dbReference type="Proteomes" id="UP000051952">
    <property type="component" value="Unassembled WGS sequence"/>
</dbReference>
<organism evidence="2 3">
    <name type="scientific">Bodo saltans</name>
    <name type="common">Flagellated protozoan</name>
    <dbReference type="NCBI Taxonomy" id="75058"/>
    <lineage>
        <taxon>Eukaryota</taxon>
        <taxon>Discoba</taxon>
        <taxon>Euglenozoa</taxon>
        <taxon>Kinetoplastea</taxon>
        <taxon>Metakinetoplastina</taxon>
        <taxon>Eubodonida</taxon>
        <taxon>Bodonidae</taxon>
        <taxon>Bodo</taxon>
    </lineage>
</organism>
<accession>A0A0S4J8Q7</accession>